<dbReference type="OrthoDB" id="19928at2759"/>
<keyword evidence="3" id="KW-1185">Reference proteome</keyword>
<comment type="caution">
    <text evidence="2">The sequence shown here is derived from an EMBL/GenBank/DDBJ whole genome shotgun (WGS) entry which is preliminary data.</text>
</comment>
<evidence type="ECO:0000256" key="1">
    <source>
        <dbReference type="SAM" id="MobiDB-lite"/>
    </source>
</evidence>
<dbReference type="EMBL" id="JADNRY010000001">
    <property type="protein sequence ID" value="KAF9078506.1"/>
    <property type="molecule type" value="Genomic_DNA"/>
</dbReference>
<feature type="compositionally biased region" description="Polar residues" evidence="1">
    <location>
        <begin position="200"/>
        <end position="224"/>
    </location>
</feature>
<feature type="region of interest" description="Disordered" evidence="1">
    <location>
        <begin position="163"/>
        <end position="224"/>
    </location>
</feature>
<feature type="compositionally biased region" description="Low complexity" evidence="1">
    <location>
        <begin position="180"/>
        <end position="199"/>
    </location>
</feature>
<name>A0A9P5QAL2_9AGAR</name>
<proteinExistence type="predicted"/>
<organism evidence="2 3">
    <name type="scientific">Rhodocollybia butyracea</name>
    <dbReference type="NCBI Taxonomy" id="206335"/>
    <lineage>
        <taxon>Eukaryota</taxon>
        <taxon>Fungi</taxon>
        <taxon>Dikarya</taxon>
        <taxon>Basidiomycota</taxon>
        <taxon>Agaricomycotina</taxon>
        <taxon>Agaricomycetes</taxon>
        <taxon>Agaricomycetidae</taxon>
        <taxon>Agaricales</taxon>
        <taxon>Marasmiineae</taxon>
        <taxon>Omphalotaceae</taxon>
        <taxon>Rhodocollybia</taxon>
    </lineage>
</organism>
<reference evidence="2" key="1">
    <citation type="submission" date="2020-11" db="EMBL/GenBank/DDBJ databases">
        <authorList>
            <consortium name="DOE Joint Genome Institute"/>
            <person name="Ahrendt S."/>
            <person name="Riley R."/>
            <person name="Andreopoulos W."/>
            <person name="Labutti K."/>
            <person name="Pangilinan J."/>
            <person name="Ruiz-Duenas F.J."/>
            <person name="Barrasa J.M."/>
            <person name="Sanchez-Garcia M."/>
            <person name="Camarero S."/>
            <person name="Miyauchi S."/>
            <person name="Serrano A."/>
            <person name="Linde D."/>
            <person name="Babiker R."/>
            <person name="Drula E."/>
            <person name="Ayuso-Fernandez I."/>
            <person name="Pacheco R."/>
            <person name="Padilla G."/>
            <person name="Ferreira P."/>
            <person name="Barriuso J."/>
            <person name="Kellner H."/>
            <person name="Castanera R."/>
            <person name="Alfaro M."/>
            <person name="Ramirez L."/>
            <person name="Pisabarro A.G."/>
            <person name="Kuo A."/>
            <person name="Tritt A."/>
            <person name="Lipzen A."/>
            <person name="He G."/>
            <person name="Yan M."/>
            <person name="Ng V."/>
            <person name="Cullen D."/>
            <person name="Martin F."/>
            <person name="Rosso M.-N."/>
            <person name="Henrissat B."/>
            <person name="Hibbett D."/>
            <person name="Martinez A.T."/>
            <person name="Grigoriev I.V."/>
        </authorList>
    </citation>
    <scope>NUCLEOTIDE SEQUENCE</scope>
    <source>
        <strain evidence="2">AH 40177</strain>
    </source>
</reference>
<evidence type="ECO:0000313" key="3">
    <source>
        <dbReference type="Proteomes" id="UP000772434"/>
    </source>
</evidence>
<evidence type="ECO:0000313" key="2">
    <source>
        <dbReference type="EMBL" id="KAF9078506.1"/>
    </source>
</evidence>
<feature type="region of interest" description="Disordered" evidence="1">
    <location>
        <begin position="103"/>
        <end position="126"/>
    </location>
</feature>
<accession>A0A9P5QAL2</accession>
<sequence>MRTNTLAANSPLRSPVSQCRHGYRIRRLRWSIGSASTPSAPLPLRQPRAPLLSPRCFAPQCIVITADSPSIKIPGIGDDFPVIGRITLDRHIRLIDKKFTGMARENSKGNSSSSPSTAFTGGSQGRANYLSRSQRRLASTVLNPSHDVHQYIYQGGQTSVVSGGVMLGPKPPATPTTIPGQRQVQGKRQGQGQNQQQHQMSKNQPPGKSKQAQGSTTKGRTPTA</sequence>
<dbReference type="AlphaFoldDB" id="A0A9P5QAL2"/>
<protein>
    <submittedName>
        <fullName evidence="2">Uncharacterized protein</fullName>
    </submittedName>
</protein>
<gene>
    <name evidence="2" type="ORF">BDP27DRAFT_1440941</name>
</gene>
<dbReference type="Proteomes" id="UP000772434">
    <property type="component" value="Unassembled WGS sequence"/>
</dbReference>